<accession>A0ACC1S485</accession>
<reference evidence="1" key="1">
    <citation type="submission" date="2022-08" db="EMBL/GenBank/DDBJ databases">
        <title>Genome Sequence of Fusarium decemcellulare.</title>
        <authorList>
            <person name="Buettner E."/>
        </authorList>
    </citation>
    <scope>NUCLEOTIDE SEQUENCE</scope>
    <source>
        <strain evidence="1">Babe19</strain>
    </source>
</reference>
<proteinExistence type="predicted"/>
<name>A0ACC1S485_9HYPO</name>
<organism evidence="1 2">
    <name type="scientific">Fusarium decemcellulare</name>
    <dbReference type="NCBI Taxonomy" id="57161"/>
    <lineage>
        <taxon>Eukaryota</taxon>
        <taxon>Fungi</taxon>
        <taxon>Dikarya</taxon>
        <taxon>Ascomycota</taxon>
        <taxon>Pezizomycotina</taxon>
        <taxon>Sordariomycetes</taxon>
        <taxon>Hypocreomycetidae</taxon>
        <taxon>Hypocreales</taxon>
        <taxon>Nectriaceae</taxon>
        <taxon>Fusarium</taxon>
        <taxon>Fusarium decemcellulare species complex</taxon>
    </lineage>
</organism>
<evidence type="ECO:0000313" key="1">
    <source>
        <dbReference type="EMBL" id="KAJ3531762.1"/>
    </source>
</evidence>
<comment type="caution">
    <text evidence="1">The sequence shown here is derived from an EMBL/GenBank/DDBJ whole genome shotgun (WGS) entry which is preliminary data.</text>
</comment>
<dbReference type="Proteomes" id="UP001148629">
    <property type="component" value="Unassembled WGS sequence"/>
</dbReference>
<keyword evidence="2" id="KW-1185">Reference proteome</keyword>
<dbReference type="EMBL" id="JANRMS010001028">
    <property type="protein sequence ID" value="KAJ3531762.1"/>
    <property type="molecule type" value="Genomic_DNA"/>
</dbReference>
<sequence length="372" mass="40425">MALDPNVTTLAPTGLALVLLVVTLFFVAPCAVVVLLRCWIRARHGVFGTDDGLMFVGWVLFMCVVGIVGRGTYSGVGMRDESLNAKLMEKGRMYLFMFQIFYCLSLLFIKGSICVTLLRIAVDRIHRIITWATLVISCISTFIVVIGLMAICRPISAMWTGKGECSDPVVITSLSYFVSATAVLTDWICAILPAVMLYKAQMKKATKISISIILGLGVVASIATIARLPYIAYYANPDDYLYNVANIGLWSVIESGTGIIGGSLPSLRRLVKNWINFDSSVGQSPGNITPFTGTNNKATVTSKVTAALGPGRSHMGSRLNTTGGRDWKQLDDASSSREIYVKVDVEMQSLERPGTSMQSAGDSLEELRMHHA</sequence>
<protein>
    <submittedName>
        <fullName evidence="1">Uncharacterized protein</fullName>
    </submittedName>
</protein>
<gene>
    <name evidence="1" type="ORF">NM208_g8735</name>
</gene>
<evidence type="ECO:0000313" key="2">
    <source>
        <dbReference type="Proteomes" id="UP001148629"/>
    </source>
</evidence>